<dbReference type="RefSeq" id="WP_309849421.1">
    <property type="nucleotide sequence ID" value="NZ_BAAAIU010000022.1"/>
</dbReference>
<dbReference type="AlphaFoldDB" id="A0AAE4C4N5"/>
<protein>
    <submittedName>
        <fullName evidence="2">Enzyme related to lactoylglutathione lyase</fullName>
    </submittedName>
</protein>
<dbReference type="InterPro" id="IPR029068">
    <property type="entry name" value="Glyas_Bleomycin-R_OHBP_Dase"/>
</dbReference>
<organism evidence="2 3">
    <name type="scientific">Falsarthrobacter nasiphocae</name>
    <dbReference type="NCBI Taxonomy" id="189863"/>
    <lineage>
        <taxon>Bacteria</taxon>
        <taxon>Bacillati</taxon>
        <taxon>Actinomycetota</taxon>
        <taxon>Actinomycetes</taxon>
        <taxon>Micrococcales</taxon>
        <taxon>Micrococcaceae</taxon>
        <taxon>Falsarthrobacter</taxon>
    </lineage>
</organism>
<keyword evidence="2" id="KW-0456">Lyase</keyword>
<evidence type="ECO:0000313" key="3">
    <source>
        <dbReference type="Proteomes" id="UP001247307"/>
    </source>
</evidence>
<sequence length="129" mass="13925">MSAHLNLSHLTIALDAPDAPALATFYATILGWETSRIESQTVWVNVYPAEGTAPFSLGIQQVENYRAPEWPNGDIPQQAHLDFDVASLAESEPLVLAAGATKHPVQPSKNGNFIVYLDPAGHPFCLCQA</sequence>
<accession>A0AAE4C4N5</accession>
<feature type="domain" description="VOC" evidence="1">
    <location>
        <begin position="6"/>
        <end position="129"/>
    </location>
</feature>
<dbReference type="SUPFAM" id="SSF54593">
    <property type="entry name" value="Glyoxalase/Bleomycin resistance protein/Dihydroxybiphenyl dioxygenase"/>
    <property type="match status" value="1"/>
</dbReference>
<dbReference type="Proteomes" id="UP001247307">
    <property type="component" value="Unassembled WGS sequence"/>
</dbReference>
<dbReference type="PROSITE" id="PS51819">
    <property type="entry name" value="VOC"/>
    <property type="match status" value="1"/>
</dbReference>
<dbReference type="PANTHER" id="PTHR35908">
    <property type="entry name" value="HYPOTHETICAL FUSION PROTEIN"/>
    <property type="match status" value="1"/>
</dbReference>
<dbReference type="Gene3D" id="3.10.180.10">
    <property type="entry name" value="2,3-Dihydroxybiphenyl 1,2-Dioxygenase, domain 1"/>
    <property type="match status" value="1"/>
</dbReference>
<gene>
    <name evidence="2" type="ORF">J2S35_000471</name>
</gene>
<keyword evidence="3" id="KW-1185">Reference proteome</keyword>
<reference evidence="2" key="1">
    <citation type="submission" date="2023-07" db="EMBL/GenBank/DDBJ databases">
        <title>Sequencing the genomes of 1000 actinobacteria strains.</title>
        <authorList>
            <person name="Klenk H.-P."/>
        </authorList>
    </citation>
    <scope>NUCLEOTIDE SEQUENCE</scope>
    <source>
        <strain evidence="2">DSM 13988</strain>
    </source>
</reference>
<dbReference type="CDD" id="cd06587">
    <property type="entry name" value="VOC"/>
    <property type="match status" value="1"/>
</dbReference>
<evidence type="ECO:0000313" key="2">
    <source>
        <dbReference type="EMBL" id="MDR6891531.1"/>
    </source>
</evidence>
<dbReference type="EMBL" id="JAVDUI010000001">
    <property type="protein sequence ID" value="MDR6891531.1"/>
    <property type="molecule type" value="Genomic_DNA"/>
</dbReference>
<dbReference type="InterPro" id="IPR037523">
    <property type="entry name" value="VOC_core"/>
</dbReference>
<dbReference type="Pfam" id="PF18029">
    <property type="entry name" value="Glyoxalase_6"/>
    <property type="match status" value="1"/>
</dbReference>
<comment type="caution">
    <text evidence="2">The sequence shown here is derived from an EMBL/GenBank/DDBJ whole genome shotgun (WGS) entry which is preliminary data.</text>
</comment>
<evidence type="ECO:0000259" key="1">
    <source>
        <dbReference type="PROSITE" id="PS51819"/>
    </source>
</evidence>
<dbReference type="PANTHER" id="PTHR35908:SF1">
    <property type="entry name" value="CONSERVED PROTEIN"/>
    <property type="match status" value="1"/>
</dbReference>
<proteinExistence type="predicted"/>
<name>A0AAE4C4N5_9MICC</name>
<dbReference type="InterPro" id="IPR041581">
    <property type="entry name" value="Glyoxalase_6"/>
</dbReference>
<dbReference type="GO" id="GO:0016829">
    <property type="term" value="F:lyase activity"/>
    <property type="evidence" value="ECO:0007669"/>
    <property type="project" value="UniProtKB-KW"/>
</dbReference>